<reference evidence="1 2" key="1">
    <citation type="submission" date="2018-01" db="EMBL/GenBank/DDBJ databases">
        <authorList>
            <person name="Paulsen S."/>
            <person name="Gram L.K."/>
        </authorList>
    </citation>
    <scope>NUCLEOTIDE SEQUENCE [LARGE SCALE GENOMIC DNA]</scope>
    <source>
        <strain evidence="1 2">S2676</strain>
    </source>
</reference>
<sequence length="60" mass="6472">MLSATADTINEFGLSSASLADVRLLSEERKCDSAQKAKHSLTAGLLKRHETLNLAIRFAA</sequence>
<reference evidence="2" key="2">
    <citation type="submission" date="2019-06" db="EMBL/GenBank/DDBJ databases">
        <title>Co-occurence of chitin degradation, pigmentation and bioactivity in marine Pseudoalteromonas.</title>
        <authorList>
            <person name="Sonnenschein E.C."/>
            <person name="Bech P.K."/>
        </authorList>
    </citation>
    <scope>NUCLEOTIDE SEQUENCE [LARGE SCALE GENOMIC DNA]</scope>
    <source>
        <strain evidence="2">S2676</strain>
    </source>
</reference>
<proteinExistence type="predicted"/>
<comment type="caution">
    <text evidence="1">The sequence shown here is derived from an EMBL/GenBank/DDBJ whole genome shotgun (WGS) entry which is preliminary data.</text>
</comment>
<evidence type="ECO:0000313" key="1">
    <source>
        <dbReference type="EMBL" id="TMP24459.1"/>
    </source>
</evidence>
<name>A0A5S3WFE1_9GAMM</name>
<evidence type="ECO:0000313" key="2">
    <source>
        <dbReference type="Proteomes" id="UP000310249"/>
    </source>
</evidence>
<organism evidence="1 2">
    <name type="scientific">Pseudoalteromonas rubra</name>
    <dbReference type="NCBI Taxonomy" id="43658"/>
    <lineage>
        <taxon>Bacteria</taxon>
        <taxon>Pseudomonadati</taxon>
        <taxon>Pseudomonadota</taxon>
        <taxon>Gammaproteobacteria</taxon>
        <taxon>Alteromonadales</taxon>
        <taxon>Pseudoalteromonadaceae</taxon>
        <taxon>Pseudoalteromonas</taxon>
    </lineage>
</organism>
<dbReference type="EMBL" id="PNCI01000071">
    <property type="protein sequence ID" value="TMP24459.1"/>
    <property type="molecule type" value="Genomic_DNA"/>
</dbReference>
<dbReference type="AlphaFoldDB" id="A0A5S3WFE1"/>
<accession>A0A5S3WFE1</accession>
<protein>
    <submittedName>
        <fullName evidence="1">Uncharacterized protein</fullName>
    </submittedName>
</protein>
<gene>
    <name evidence="1" type="ORF">CWB99_22215</name>
</gene>
<dbReference type="Proteomes" id="UP000310249">
    <property type="component" value="Unassembled WGS sequence"/>
</dbReference>